<organism evidence="1 2">
    <name type="scientific">Zhongshania aquimaris</name>
    <dbReference type="NCBI Taxonomy" id="2857107"/>
    <lineage>
        <taxon>Bacteria</taxon>
        <taxon>Pseudomonadati</taxon>
        <taxon>Pseudomonadota</taxon>
        <taxon>Gammaproteobacteria</taxon>
        <taxon>Cellvibrionales</taxon>
        <taxon>Spongiibacteraceae</taxon>
        <taxon>Zhongshania</taxon>
    </lineage>
</organism>
<evidence type="ECO:0000313" key="2">
    <source>
        <dbReference type="Proteomes" id="UP001166291"/>
    </source>
</evidence>
<name>A0ABS6VQG1_9GAMM</name>
<accession>A0ABS6VQG1</accession>
<comment type="caution">
    <text evidence="1">The sequence shown here is derived from an EMBL/GenBank/DDBJ whole genome shotgun (WGS) entry which is preliminary data.</text>
</comment>
<keyword evidence="2" id="KW-1185">Reference proteome</keyword>
<dbReference type="EMBL" id="JAHWDQ010000001">
    <property type="protein sequence ID" value="MBW2940283.1"/>
    <property type="molecule type" value="Genomic_DNA"/>
</dbReference>
<gene>
    <name evidence="1" type="ORF">KXJ70_05835</name>
</gene>
<reference evidence="1" key="1">
    <citation type="submission" date="2021-07" db="EMBL/GenBank/DDBJ databases">
        <title>Zhongshania sp. CAU 1632 isolated from seawater.</title>
        <authorList>
            <person name="Kim W."/>
        </authorList>
    </citation>
    <scope>NUCLEOTIDE SEQUENCE</scope>
    <source>
        <strain evidence="1">CAU 1632</strain>
    </source>
</reference>
<proteinExistence type="predicted"/>
<dbReference type="InterPro" id="IPR012434">
    <property type="entry name" value="DUF1631"/>
</dbReference>
<dbReference type="Pfam" id="PF07793">
    <property type="entry name" value="DUF1631"/>
    <property type="match status" value="1"/>
</dbReference>
<evidence type="ECO:0000313" key="1">
    <source>
        <dbReference type="EMBL" id="MBW2940283.1"/>
    </source>
</evidence>
<dbReference type="RefSeq" id="WP_219042489.1">
    <property type="nucleotide sequence ID" value="NZ_JAHWDQ010000001.1"/>
</dbReference>
<sequence length="496" mass="56981">MLQTGTGLLSDRLKSQSRLWFGEHLYRYFERLEDNFHRRSLTASDSIEQANLLAQQQAVKLGQDEAFRLFADHINRAFNTNRAYEAGGHSSLDRLAQRLEKLPDTYFDKEKPQLSNICRAIAPITVLAGFQQILAPLKLDAAHRHHALTMFQGLFIQELNKLYDDLFESLPVENQAHNVEAWISHIKQQLSENNLSTQDRALTETRLQRLLKLHSHRHRASDNTVVMEPSDAELLETAANIFQLLPTKRRLSPGVLSSLNTLQTSVSSLALKDRNAFMHPLHPARQICRQVINTLCQWDDAQTNQRQQFDAELKIICKKLTAHNINASLFYQIREQIDACCQHLIQSIKLNDKRSLNAEVGQKRLTRLRKKVHEMLDEKTASLPTALPVSVDNMLYGPMTTIILYHWLRHGSNSAPLRRSLQLIDDIIWYIQPHSDWSELRRAKAMSKDIETELSDGLQRINYSYQASQALIDELHQLRLIASGRSVSINKPDAMR</sequence>
<protein>
    <submittedName>
        <fullName evidence="1">DUF1631 domain-containing protein</fullName>
    </submittedName>
</protein>
<dbReference type="Proteomes" id="UP001166291">
    <property type="component" value="Unassembled WGS sequence"/>
</dbReference>